<dbReference type="OMA" id="THDEQHE"/>
<dbReference type="Gene3D" id="3.80.10.10">
    <property type="entry name" value="Ribonuclease Inhibitor"/>
    <property type="match status" value="1"/>
</dbReference>
<feature type="compositionally biased region" description="Polar residues" evidence="1">
    <location>
        <begin position="263"/>
        <end position="272"/>
    </location>
</feature>
<accession>S7RK62</accession>
<gene>
    <name evidence="2" type="ORF">GLOTRDRAFT_131296</name>
</gene>
<dbReference type="RefSeq" id="XP_007868328.1">
    <property type="nucleotide sequence ID" value="XM_007870137.1"/>
</dbReference>
<evidence type="ECO:0000256" key="1">
    <source>
        <dbReference type="SAM" id="MobiDB-lite"/>
    </source>
</evidence>
<dbReference type="KEGG" id="gtr:GLOTRDRAFT_131296"/>
<feature type="compositionally biased region" description="Basic and acidic residues" evidence="1">
    <location>
        <begin position="213"/>
        <end position="242"/>
    </location>
</feature>
<dbReference type="EMBL" id="KB469306">
    <property type="protein sequence ID" value="EPQ53014.1"/>
    <property type="molecule type" value="Genomic_DNA"/>
</dbReference>
<proteinExistence type="predicted"/>
<organism evidence="2 3">
    <name type="scientific">Gloeophyllum trabeum (strain ATCC 11539 / FP-39264 / Madison 617)</name>
    <name type="common">Brown rot fungus</name>
    <dbReference type="NCBI Taxonomy" id="670483"/>
    <lineage>
        <taxon>Eukaryota</taxon>
        <taxon>Fungi</taxon>
        <taxon>Dikarya</taxon>
        <taxon>Basidiomycota</taxon>
        <taxon>Agaricomycotina</taxon>
        <taxon>Agaricomycetes</taxon>
        <taxon>Gloeophyllales</taxon>
        <taxon>Gloeophyllaceae</taxon>
        <taxon>Gloeophyllum</taxon>
    </lineage>
</organism>
<dbReference type="Proteomes" id="UP000030669">
    <property type="component" value="Unassembled WGS sequence"/>
</dbReference>
<evidence type="ECO:0000313" key="2">
    <source>
        <dbReference type="EMBL" id="EPQ53014.1"/>
    </source>
</evidence>
<evidence type="ECO:0008006" key="4">
    <source>
        <dbReference type="Google" id="ProtNLM"/>
    </source>
</evidence>
<dbReference type="InterPro" id="IPR032675">
    <property type="entry name" value="LRR_dom_sf"/>
</dbReference>
<dbReference type="HOGENOM" id="CLU_394334_0_0_1"/>
<dbReference type="SUPFAM" id="SSF52047">
    <property type="entry name" value="RNI-like"/>
    <property type="match status" value="1"/>
</dbReference>
<reference evidence="2 3" key="1">
    <citation type="journal article" date="2012" name="Science">
        <title>The Paleozoic origin of enzymatic lignin decomposition reconstructed from 31 fungal genomes.</title>
        <authorList>
            <person name="Floudas D."/>
            <person name="Binder M."/>
            <person name="Riley R."/>
            <person name="Barry K."/>
            <person name="Blanchette R.A."/>
            <person name="Henrissat B."/>
            <person name="Martinez A.T."/>
            <person name="Otillar R."/>
            <person name="Spatafora J.W."/>
            <person name="Yadav J.S."/>
            <person name="Aerts A."/>
            <person name="Benoit I."/>
            <person name="Boyd A."/>
            <person name="Carlson A."/>
            <person name="Copeland A."/>
            <person name="Coutinho P.M."/>
            <person name="de Vries R.P."/>
            <person name="Ferreira P."/>
            <person name="Findley K."/>
            <person name="Foster B."/>
            <person name="Gaskell J."/>
            <person name="Glotzer D."/>
            <person name="Gorecki P."/>
            <person name="Heitman J."/>
            <person name="Hesse C."/>
            <person name="Hori C."/>
            <person name="Igarashi K."/>
            <person name="Jurgens J.A."/>
            <person name="Kallen N."/>
            <person name="Kersten P."/>
            <person name="Kohler A."/>
            <person name="Kuees U."/>
            <person name="Kumar T.K.A."/>
            <person name="Kuo A."/>
            <person name="LaButti K."/>
            <person name="Larrondo L.F."/>
            <person name="Lindquist E."/>
            <person name="Ling A."/>
            <person name="Lombard V."/>
            <person name="Lucas S."/>
            <person name="Lundell T."/>
            <person name="Martin R."/>
            <person name="McLaughlin D.J."/>
            <person name="Morgenstern I."/>
            <person name="Morin E."/>
            <person name="Murat C."/>
            <person name="Nagy L.G."/>
            <person name="Nolan M."/>
            <person name="Ohm R.A."/>
            <person name="Patyshakuliyeva A."/>
            <person name="Rokas A."/>
            <person name="Ruiz-Duenas F.J."/>
            <person name="Sabat G."/>
            <person name="Salamov A."/>
            <person name="Samejima M."/>
            <person name="Schmutz J."/>
            <person name="Slot J.C."/>
            <person name="St John F."/>
            <person name="Stenlid J."/>
            <person name="Sun H."/>
            <person name="Sun S."/>
            <person name="Syed K."/>
            <person name="Tsang A."/>
            <person name="Wiebenga A."/>
            <person name="Young D."/>
            <person name="Pisabarro A."/>
            <person name="Eastwood D.C."/>
            <person name="Martin F."/>
            <person name="Cullen D."/>
            <person name="Grigoriev I.V."/>
            <person name="Hibbett D.S."/>
        </authorList>
    </citation>
    <scope>NUCLEOTIDE SEQUENCE [LARGE SCALE GENOMIC DNA]</scope>
    <source>
        <strain evidence="2 3">ATCC 11539</strain>
    </source>
</reference>
<protein>
    <recommendedName>
        <fullName evidence="4">F-box domain-containing protein</fullName>
    </recommendedName>
</protein>
<keyword evidence="3" id="KW-1185">Reference proteome</keyword>
<dbReference type="GeneID" id="19302282"/>
<name>S7RK62_GLOTA</name>
<dbReference type="OrthoDB" id="3041441at2759"/>
<evidence type="ECO:0000313" key="3">
    <source>
        <dbReference type="Proteomes" id="UP000030669"/>
    </source>
</evidence>
<dbReference type="AlphaFoldDB" id="S7RK62"/>
<feature type="region of interest" description="Disordered" evidence="1">
    <location>
        <begin position="119"/>
        <end position="278"/>
    </location>
</feature>
<sequence>MSYTSIGPGLYLPLELCYIICLDIRSSEKYGKRDLLDLALSCKHWLDPALDVLWERVTGLEPLLALAPQTALRNRQLLHGNADTSHLVVDWTRFDVYAHRIREIKATSCWGGRTSYDEDGSDIGHLDADESIDNSESIGTGGRAWVEDSSGEEETREGRTAEAGLLKGDSEQGDPGDDSRDNHSDQTNAEGYASHDGGSFGEDSSGEDGAVEDDSRQGNPREHDSEEGRLVKGDFEQDRPEEGGPIEDATEEWISAKGDSGKEQSNWDSHQSSDGDDPDAYEVIIMLLSMRRGPLTPSLRRLKWTQKNTRCDIDPLLGSVLSAFVAPTLQAISIEVGAPKSAVWGWSLVTDPGGALGKWFAALPEKVPNLKIFRLGGYLAEFPLDFVSRLVTLEELDLSDLHMGKAGWVKAPLLRSFAPLTQVKTFGVIACIEKTETIEGDFSIFPRLETFHAENTMPLETAAILRGISSKHLKYCYLNEIDEHLQAEQTYVLCQSLTKFAATLTTLRLDFEEVRDSGSPDSPRIFATIGPLLELRCLEKFYMSPCFAEPEELSPYLITDTDIQQMIFAWPNLRELRLNLCPVDRGITLQSLVAFADHTPDLRSLDLYSLDVSEDLDTTTIMETNHPLEILNLVKPTYANPEVFARALDRMFPHLNTKAMVLCLPEDVLEHLDTVAEERRSWQEMTQMMNEWIRSDAFK</sequence>